<gene>
    <name evidence="1" type="ORF">AHOG_21985</name>
</gene>
<name>A0A221W8H4_9PSEU</name>
<evidence type="ECO:0000313" key="2">
    <source>
        <dbReference type="Proteomes" id="UP000204221"/>
    </source>
</evidence>
<sequence>MAPVDDLLDQLMKRGFQFSRAPGDAAVPFTLVATFGWPGHIDALHVRSEDDATAWRSEDAAQGGIGRVIWSFDGTFEDAVLELLSLPDPRTRGAPRQPAARVQDGVYVPRQYRPRSRRGLW</sequence>
<organism evidence="1 2">
    <name type="scientific">Actinoalloteichus hoggarensis</name>
    <dbReference type="NCBI Taxonomy" id="1470176"/>
    <lineage>
        <taxon>Bacteria</taxon>
        <taxon>Bacillati</taxon>
        <taxon>Actinomycetota</taxon>
        <taxon>Actinomycetes</taxon>
        <taxon>Pseudonocardiales</taxon>
        <taxon>Pseudonocardiaceae</taxon>
        <taxon>Actinoalloteichus</taxon>
    </lineage>
</organism>
<dbReference type="KEGG" id="ahg:AHOG_21985"/>
<evidence type="ECO:0000313" key="1">
    <source>
        <dbReference type="EMBL" id="ASO22013.1"/>
    </source>
</evidence>
<proteinExistence type="predicted"/>
<dbReference type="OrthoDB" id="3689887at2"/>
<protein>
    <submittedName>
        <fullName evidence="1">Uncharacterized protein</fullName>
    </submittedName>
</protein>
<dbReference type="Proteomes" id="UP000204221">
    <property type="component" value="Chromosome"/>
</dbReference>
<reference evidence="1 2" key="1">
    <citation type="submission" date="2017-07" db="EMBL/GenBank/DDBJ databases">
        <title>Complete genome sequence of Actinoalloteichus hoggarensis DSM 45943, type strain of Actinoalloteichus hoggarensis.</title>
        <authorList>
            <person name="Ruckert C."/>
            <person name="Nouioui I."/>
            <person name="Willmese J."/>
            <person name="van Wezel G."/>
            <person name="Klenk H.-P."/>
            <person name="Kalinowski J."/>
            <person name="Zotchev S.B."/>
        </authorList>
    </citation>
    <scope>NUCLEOTIDE SEQUENCE [LARGE SCALE GENOMIC DNA]</scope>
    <source>
        <strain evidence="1 2">DSM 45943</strain>
    </source>
</reference>
<keyword evidence="2" id="KW-1185">Reference proteome</keyword>
<dbReference type="EMBL" id="CP022521">
    <property type="protein sequence ID" value="ASO22013.1"/>
    <property type="molecule type" value="Genomic_DNA"/>
</dbReference>
<dbReference type="RefSeq" id="WP_157736990.1">
    <property type="nucleotide sequence ID" value="NZ_CP022521.1"/>
</dbReference>
<accession>A0A221W8H4</accession>
<dbReference type="AlphaFoldDB" id="A0A221W8H4"/>